<evidence type="ECO:0000313" key="1">
    <source>
        <dbReference type="EMBL" id="BAS92393.1"/>
    </source>
</evidence>
<name>A0A0N7KK70_ORYSJ</name>
<protein>
    <submittedName>
        <fullName evidence="1">Os05g0159501 protein</fullName>
    </submittedName>
</protein>
<sequence length="45" mass="5414">HISIQQLIILMAFLYLMRNSSFFHTRLTTWASRNININESLVYEK</sequence>
<evidence type="ECO:0000313" key="2">
    <source>
        <dbReference type="Proteomes" id="UP000059680"/>
    </source>
</evidence>
<organism evidence="1 2">
    <name type="scientific">Oryza sativa subsp. japonica</name>
    <name type="common">Rice</name>
    <dbReference type="NCBI Taxonomy" id="39947"/>
    <lineage>
        <taxon>Eukaryota</taxon>
        <taxon>Viridiplantae</taxon>
        <taxon>Streptophyta</taxon>
        <taxon>Embryophyta</taxon>
        <taxon>Tracheophyta</taxon>
        <taxon>Spermatophyta</taxon>
        <taxon>Magnoliopsida</taxon>
        <taxon>Liliopsida</taxon>
        <taxon>Poales</taxon>
        <taxon>Poaceae</taxon>
        <taxon>BOP clade</taxon>
        <taxon>Oryzoideae</taxon>
        <taxon>Oryzeae</taxon>
        <taxon>Oryzinae</taxon>
        <taxon>Oryza</taxon>
        <taxon>Oryza sativa</taxon>
    </lineage>
</organism>
<reference evidence="1 2" key="3">
    <citation type="journal article" date="2013" name="Rice">
        <title>Improvement of the Oryza sativa Nipponbare reference genome using next generation sequence and optical map data.</title>
        <authorList>
            <person name="Kawahara Y."/>
            <person name="de la Bastide M."/>
            <person name="Hamilton J.P."/>
            <person name="Kanamori H."/>
            <person name="McCombie W.R."/>
            <person name="Ouyang S."/>
            <person name="Schwartz D.C."/>
            <person name="Tanaka T."/>
            <person name="Wu J."/>
            <person name="Zhou S."/>
            <person name="Childs K.L."/>
            <person name="Davidson R.M."/>
            <person name="Lin H."/>
            <person name="Quesada-Ocampo L."/>
            <person name="Vaillancourt B."/>
            <person name="Sakai H."/>
            <person name="Lee S.S."/>
            <person name="Kim J."/>
            <person name="Numa H."/>
            <person name="Itoh T."/>
            <person name="Buell C.R."/>
            <person name="Matsumoto T."/>
        </authorList>
    </citation>
    <scope>NUCLEOTIDE SEQUENCE [LARGE SCALE GENOMIC DNA]</scope>
    <source>
        <strain evidence="2">cv. Nipponbare</strain>
    </source>
</reference>
<dbReference type="PaxDb" id="39947-A0A0N7KK70"/>
<dbReference type="Gramene" id="Os05t0159501-00">
    <property type="protein sequence ID" value="Os05t0159501-00"/>
    <property type="gene ID" value="Os05g0159501"/>
</dbReference>
<proteinExistence type="predicted"/>
<dbReference type="InParanoid" id="A0A0N7KK70"/>
<dbReference type="Proteomes" id="UP000059680">
    <property type="component" value="Chromosome 5"/>
</dbReference>
<accession>A0A0N7KK70</accession>
<feature type="non-terminal residue" evidence="1">
    <location>
        <position position="1"/>
    </location>
</feature>
<reference evidence="1 2" key="2">
    <citation type="journal article" date="2013" name="Plant Cell Physiol.">
        <title>Rice Annotation Project Database (RAP-DB): an integrative and interactive database for rice genomics.</title>
        <authorList>
            <person name="Sakai H."/>
            <person name="Lee S.S."/>
            <person name="Tanaka T."/>
            <person name="Numa H."/>
            <person name="Kim J."/>
            <person name="Kawahara Y."/>
            <person name="Wakimoto H."/>
            <person name="Yang C.C."/>
            <person name="Iwamoto M."/>
            <person name="Abe T."/>
            <person name="Yamada Y."/>
            <person name="Muto A."/>
            <person name="Inokuchi H."/>
            <person name="Ikemura T."/>
            <person name="Matsumoto T."/>
            <person name="Sasaki T."/>
            <person name="Itoh T."/>
        </authorList>
    </citation>
    <scope>NUCLEOTIDE SEQUENCE [LARGE SCALE GENOMIC DNA]</scope>
    <source>
        <strain evidence="2">cv. Nipponbare</strain>
    </source>
</reference>
<gene>
    <name evidence="1" type="ordered locus">Os05g0159501</name>
    <name evidence="1" type="ORF">OSNPB_050159501</name>
</gene>
<reference evidence="2" key="1">
    <citation type="journal article" date="2005" name="Nature">
        <title>The map-based sequence of the rice genome.</title>
        <authorList>
            <consortium name="International rice genome sequencing project (IRGSP)"/>
            <person name="Matsumoto T."/>
            <person name="Wu J."/>
            <person name="Kanamori H."/>
            <person name="Katayose Y."/>
            <person name="Fujisawa M."/>
            <person name="Namiki N."/>
            <person name="Mizuno H."/>
            <person name="Yamamoto K."/>
            <person name="Antonio B.A."/>
            <person name="Baba T."/>
            <person name="Sakata K."/>
            <person name="Nagamura Y."/>
            <person name="Aoki H."/>
            <person name="Arikawa K."/>
            <person name="Arita K."/>
            <person name="Bito T."/>
            <person name="Chiden Y."/>
            <person name="Fujitsuka N."/>
            <person name="Fukunaka R."/>
            <person name="Hamada M."/>
            <person name="Harada C."/>
            <person name="Hayashi A."/>
            <person name="Hijishita S."/>
            <person name="Honda M."/>
            <person name="Hosokawa S."/>
            <person name="Ichikawa Y."/>
            <person name="Idonuma A."/>
            <person name="Iijima M."/>
            <person name="Ikeda M."/>
            <person name="Ikeno M."/>
            <person name="Ito K."/>
            <person name="Ito S."/>
            <person name="Ito T."/>
            <person name="Ito Y."/>
            <person name="Ito Y."/>
            <person name="Iwabuchi A."/>
            <person name="Kamiya K."/>
            <person name="Karasawa W."/>
            <person name="Kurita K."/>
            <person name="Katagiri S."/>
            <person name="Kikuta A."/>
            <person name="Kobayashi H."/>
            <person name="Kobayashi N."/>
            <person name="Machita K."/>
            <person name="Maehara T."/>
            <person name="Masukawa M."/>
            <person name="Mizubayashi T."/>
            <person name="Mukai Y."/>
            <person name="Nagasaki H."/>
            <person name="Nagata Y."/>
            <person name="Naito S."/>
            <person name="Nakashima M."/>
            <person name="Nakama Y."/>
            <person name="Nakamichi Y."/>
            <person name="Nakamura M."/>
            <person name="Meguro A."/>
            <person name="Negishi M."/>
            <person name="Ohta I."/>
            <person name="Ohta T."/>
            <person name="Okamoto M."/>
            <person name="Ono N."/>
            <person name="Saji S."/>
            <person name="Sakaguchi M."/>
            <person name="Sakai K."/>
            <person name="Shibata M."/>
            <person name="Shimokawa T."/>
            <person name="Song J."/>
            <person name="Takazaki Y."/>
            <person name="Terasawa K."/>
            <person name="Tsugane M."/>
            <person name="Tsuji K."/>
            <person name="Ueda S."/>
            <person name="Waki K."/>
            <person name="Yamagata H."/>
            <person name="Yamamoto M."/>
            <person name="Yamamoto S."/>
            <person name="Yamane H."/>
            <person name="Yoshiki S."/>
            <person name="Yoshihara R."/>
            <person name="Yukawa K."/>
            <person name="Zhong H."/>
            <person name="Yano M."/>
            <person name="Yuan Q."/>
            <person name="Ouyang S."/>
            <person name="Liu J."/>
            <person name="Jones K.M."/>
            <person name="Gansberger K."/>
            <person name="Moffat K."/>
            <person name="Hill J."/>
            <person name="Bera J."/>
            <person name="Fadrosh D."/>
            <person name="Jin S."/>
            <person name="Johri S."/>
            <person name="Kim M."/>
            <person name="Overton L."/>
            <person name="Reardon M."/>
            <person name="Tsitrin T."/>
            <person name="Vuong H."/>
            <person name="Weaver B."/>
            <person name="Ciecko A."/>
            <person name="Tallon L."/>
            <person name="Jackson J."/>
            <person name="Pai G."/>
            <person name="Aken S.V."/>
            <person name="Utterback T."/>
            <person name="Reidmuller S."/>
            <person name="Feldblyum T."/>
            <person name="Hsiao J."/>
            <person name="Zismann V."/>
            <person name="Iobst S."/>
            <person name="de Vazeille A.R."/>
            <person name="Buell C.R."/>
            <person name="Ying K."/>
            <person name="Li Y."/>
            <person name="Lu T."/>
            <person name="Huang Y."/>
            <person name="Zhao Q."/>
            <person name="Feng Q."/>
            <person name="Zhang L."/>
            <person name="Zhu J."/>
            <person name="Weng Q."/>
            <person name="Mu J."/>
            <person name="Lu Y."/>
            <person name="Fan D."/>
            <person name="Liu Y."/>
            <person name="Guan J."/>
            <person name="Zhang Y."/>
            <person name="Yu S."/>
            <person name="Liu X."/>
            <person name="Zhang Y."/>
            <person name="Hong G."/>
            <person name="Han B."/>
            <person name="Choisne N."/>
            <person name="Demange N."/>
            <person name="Orjeda G."/>
            <person name="Samain S."/>
            <person name="Cattolico L."/>
            <person name="Pelletier E."/>
            <person name="Couloux A."/>
            <person name="Segurens B."/>
            <person name="Wincker P."/>
            <person name="D'Hont A."/>
            <person name="Scarpelli C."/>
            <person name="Weissenbach J."/>
            <person name="Salanoubat M."/>
            <person name="Quetier F."/>
            <person name="Yu Y."/>
            <person name="Kim H.R."/>
            <person name="Rambo T."/>
            <person name="Currie J."/>
            <person name="Collura K."/>
            <person name="Luo M."/>
            <person name="Yang T."/>
            <person name="Ammiraju J.S.S."/>
            <person name="Engler F."/>
            <person name="Soderlund C."/>
            <person name="Wing R.A."/>
            <person name="Palmer L.E."/>
            <person name="de la Bastide M."/>
            <person name="Spiegel L."/>
            <person name="Nascimento L."/>
            <person name="Zutavern T."/>
            <person name="O'Shaughnessy A."/>
            <person name="Dike S."/>
            <person name="Dedhia N."/>
            <person name="Preston R."/>
            <person name="Balija V."/>
            <person name="McCombie W.R."/>
            <person name="Chow T."/>
            <person name="Chen H."/>
            <person name="Chung M."/>
            <person name="Chen C."/>
            <person name="Shaw J."/>
            <person name="Wu H."/>
            <person name="Hsiao K."/>
            <person name="Chao Y."/>
            <person name="Chu M."/>
            <person name="Cheng C."/>
            <person name="Hour A."/>
            <person name="Lee P."/>
            <person name="Lin S."/>
            <person name="Lin Y."/>
            <person name="Liou J."/>
            <person name="Liu S."/>
            <person name="Hsing Y."/>
            <person name="Raghuvanshi S."/>
            <person name="Mohanty A."/>
            <person name="Bharti A.K."/>
            <person name="Gaur A."/>
            <person name="Gupta V."/>
            <person name="Kumar D."/>
            <person name="Ravi V."/>
            <person name="Vij S."/>
            <person name="Kapur A."/>
            <person name="Khurana P."/>
            <person name="Khurana P."/>
            <person name="Khurana J.P."/>
            <person name="Tyagi A.K."/>
            <person name="Gaikwad K."/>
            <person name="Singh A."/>
            <person name="Dalal V."/>
            <person name="Srivastava S."/>
            <person name="Dixit A."/>
            <person name="Pal A.K."/>
            <person name="Ghazi I.A."/>
            <person name="Yadav M."/>
            <person name="Pandit A."/>
            <person name="Bhargava A."/>
            <person name="Sureshbabu K."/>
            <person name="Batra K."/>
            <person name="Sharma T.R."/>
            <person name="Mohapatra T."/>
            <person name="Singh N.K."/>
            <person name="Messing J."/>
            <person name="Nelson A.B."/>
            <person name="Fuks G."/>
            <person name="Kavchok S."/>
            <person name="Keizer G."/>
            <person name="Linton E."/>
            <person name="Llaca V."/>
            <person name="Song R."/>
            <person name="Tanyolac B."/>
            <person name="Young S."/>
            <person name="Ho-Il K."/>
            <person name="Hahn J.H."/>
            <person name="Sangsakoo G."/>
            <person name="Vanavichit A."/>
            <person name="de Mattos Luiz.A.T."/>
            <person name="Zimmer P.D."/>
            <person name="Malone G."/>
            <person name="Dellagostin O."/>
            <person name="de Oliveira A.C."/>
            <person name="Bevan M."/>
            <person name="Bancroft I."/>
            <person name="Minx P."/>
            <person name="Cordum H."/>
            <person name="Wilson R."/>
            <person name="Cheng Z."/>
            <person name="Jin W."/>
            <person name="Jiang J."/>
            <person name="Leong S.A."/>
            <person name="Iwama H."/>
            <person name="Gojobori T."/>
            <person name="Itoh T."/>
            <person name="Niimura Y."/>
            <person name="Fujii Y."/>
            <person name="Habara T."/>
            <person name="Sakai H."/>
            <person name="Sato Y."/>
            <person name="Wilson G."/>
            <person name="Kumar K."/>
            <person name="McCouch S."/>
            <person name="Juretic N."/>
            <person name="Hoen D."/>
            <person name="Wright S."/>
            <person name="Bruskiewich R."/>
            <person name="Bureau T."/>
            <person name="Miyao A."/>
            <person name="Hirochika H."/>
            <person name="Nishikawa T."/>
            <person name="Kadowaki K."/>
            <person name="Sugiura M."/>
            <person name="Burr B."/>
            <person name="Sasaki T."/>
        </authorList>
    </citation>
    <scope>NUCLEOTIDE SEQUENCE [LARGE SCALE GENOMIC DNA]</scope>
    <source>
        <strain evidence="2">cv. Nipponbare</strain>
    </source>
</reference>
<dbReference type="EMBL" id="AP014961">
    <property type="protein sequence ID" value="BAS92393.1"/>
    <property type="molecule type" value="Genomic_DNA"/>
</dbReference>
<keyword evidence="2" id="KW-1185">Reference proteome</keyword>
<dbReference type="AlphaFoldDB" id="A0A0N7KK70"/>